<evidence type="ECO:0000313" key="2">
    <source>
        <dbReference type="Proteomes" id="UP000016932"/>
    </source>
</evidence>
<proteinExistence type="predicted"/>
<accession>M3AIV4</accession>
<dbReference type="EMBL" id="KB446569">
    <property type="protein sequence ID" value="EME77123.1"/>
    <property type="molecule type" value="Genomic_DNA"/>
</dbReference>
<dbReference type="HOGENOM" id="CLU_616956_0_0_1"/>
<dbReference type="AlphaFoldDB" id="M3AIV4"/>
<organism evidence="1 2">
    <name type="scientific">Pseudocercospora fijiensis (strain CIRAD86)</name>
    <name type="common">Black leaf streak disease fungus</name>
    <name type="synonym">Mycosphaerella fijiensis</name>
    <dbReference type="NCBI Taxonomy" id="383855"/>
    <lineage>
        <taxon>Eukaryota</taxon>
        <taxon>Fungi</taxon>
        <taxon>Dikarya</taxon>
        <taxon>Ascomycota</taxon>
        <taxon>Pezizomycotina</taxon>
        <taxon>Dothideomycetes</taxon>
        <taxon>Dothideomycetidae</taxon>
        <taxon>Mycosphaerellales</taxon>
        <taxon>Mycosphaerellaceae</taxon>
        <taxon>Pseudocercospora</taxon>
    </lineage>
</organism>
<dbReference type="Proteomes" id="UP000016932">
    <property type="component" value="Unassembled WGS sequence"/>
</dbReference>
<dbReference type="VEuPathDB" id="FungiDB:MYCFIDRAFT_180279"/>
<dbReference type="KEGG" id="pfj:MYCFIDRAFT_180279"/>
<gene>
    <name evidence="1" type="ORF">MYCFIDRAFT_180279</name>
</gene>
<dbReference type="GeneID" id="19334359"/>
<reference evidence="1 2" key="1">
    <citation type="journal article" date="2012" name="PLoS Pathog.">
        <title>Diverse lifestyles and strategies of plant pathogenesis encoded in the genomes of eighteen Dothideomycetes fungi.</title>
        <authorList>
            <person name="Ohm R.A."/>
            <person name="Feau N."/>
            <person name="Henrissat B."/>
            <person name="Schoch C.L."/>
            <person name="Horwitz B.A."/>
            <person name="Barry K.W."/>
            <person name="Condon B.J."/>
            <person name="Copeland A.C."/>
            <person name="Dhillon B."/>
            <person name="Glaser F."/>
            <person name="Hesse C.N."/>
            <person name="Kosti I."/>
            <person name="LaButti K."/>
            <person name="Lindquist E.A."/>
            <person name="Lucas S."/>
            <person name="Salamov A.A."/>
            <person name="Bradshaw R.E."/>
            <person name="Ciuffetti L."/>
            <person name="Hamelin R.C."/>
            <person name="Kema G.H.J."/>
            <person name="Lawrence C."/>
            <person name="Scott J.A."/>
            <person name="Spatafora J.W."/>
            <person name="Turgeon B.G."/>
            <person name="de Wit P.J.G.M."/>
            <person name="Zhong S."/>
            <person name="Goodwin S.B."/>
            <person name="Grigoriev I.V."/>
        </authorList>
    </citation>
    <scope>NUCLEOTIDE SEQUENCE [LARGE SCALE GENOMIC DNA]</scope>
    <source>
        <strain evidence="1 2">CIRAD86</strain>
    </source>
</reference>
<sequence>MRRFFARTRTINYLAFPSRLCENPSRGATRTCANTTRNSQILLGPTTQMLHDPPTVMHLIVAAPATATACASQQRCTLKSKQLKPDRGSGYVGVGRGSDMGSVLRAWHTAYVYGWIAALTATVTVSRTPRSETWSAVQIQMKEVTAHTDTHPEAAALHILIMRHDPKAPGLRNNNNNSLDATRRLDSEINNARCHVDCSVRPPSNPPASIRLIVSHRPSHCPKGLTTAPSKPWTAWRRSDYAYLPIDCHFESLILPQNSRSRHFVLQLPLYPNTHCEDKTLPQSGREPLQEGMHANILTCSFVSLVNVLHASGHNGFPRLQRRLPIARIVRHLNFSCYVPSMYYSSYHSLAAEIFPCLPPTQQDTQTTQPHILPKLALSPMLGMVSHQKRAWRTTVPFIACRVNLFLLILLPMLARTSASLCLIVGPICGKHWYQIMLIPTPRS</sequence>
<keyword evidence="2" id="KW-1185">Reference proteome</keyword>
<evidence type="ECO:0000313" key="1">
    <source>
        <dbReference type="EMBL" id="EME77123.1"/>
    </source>
</evidence>
<protein>
    <submittedName>
        <fullName evidence="1">Uncharacterized protein</fullName>
    </submittedName>
</protein>
<dbReference type="RefSeq" id="XP_007932337.1">
    <property type="nucleotide sequence ID" value="XM_007934146.1"/>
</dbReference>
<name>M3AIV4_PSEFD</name>